<sequence>MPAVDPTLLESVWGSEALAEGGEAPSDADFAAVESATGYGLPESYKAFMRLHNGGYPLRSDYNPNEEEDPSSQVETFLSVDSLVEETEFYGEEWGYPAIGLVIAECPSGGHDLFMLHYPAGSTTEPSVIHVDQELDYRCTTVGETFAEFLAGLREAQE</sequence>
<dbReference type="Gene3D" id="3.40.1580.10">
    <property type="entry name" value="SMI1/KNR4-like"/>
    <property type="match status" value="1"/>
</dbReference>
<dbReference type="EMBL" id="BDIP01000923">
    <property type="protein sequence ID" value="GCA62566.1"/>
    <property type="molecule type" value="Genomic_DNA"/>
</dbReference>
<reference evidence="2 3" key="1">
    <citation type="journal article" date="2018" name="PLoS ONE">
        <title>The draft genome of Kipferlia bialata reveals reductive genome evolution in fornicate parasites.</title>
        <authorList>
            <person name="Tanifuji G."/>
            <person name="Takabayashi S."/>
            <person name="Kume K."/>
            <person name="Takagi M."/>
            <person name="Nakayama T."/>
            <person name="Kamikawa R."/>
            <person name="Inagaki Y."/>
            <person name="Hashimoto T."/>
        </authorList>
    </citation>
    <scope>NUCLEOTIDE SEQUENCE [LARGE SCALE GENOMIC DNA]</scope>
    <source>
        <strain evidence="2">NY0173</strain>
    </source>
</reference>
<dbReference type="InterPro" id="IPR037883">
    <property type="entry name" value="Knr4/Smi1-like_sf"/>
</dbReference>
<dbReference type="InterPro" id="IPR018958">
    <property type="entry name" value="Knr4/Smi1-like_dom"/>
</dbReference>
<dbReference type="SMART" id="SM00860">
    <property type="entry name" value="SMI1_KNR4"/>
    <property type="match status" value="1"/>
</dbReference>
<evidence type="ECO:0000259" key="1">
    <source>
        <dbReference type="SMART" id="SM00860"/>
    </source>
</evidence>
<dbReference type="SUPFAM" id="SSF160631">
    <property type="entry name" value="SMI1/KNR4-like"/>
    <property type="match status" value="1"/>
</dbReference>
<dbReference type="Proteomes" id="UP000265618">
    <property type="component" value="Unassembled WGS sequence"/>
</dbReference>
<evidence type="ECO:0000313" key="3">
    <source>
        <dbReference type="Proteomes" id="UP000265618"/>
    </source>
</evidence>
<evidence type="ECO:0000313" key="2">
    <source>
        <dbReference type="EMBL" id="GCA62566.1"/>
    </source>
</evidence>
<organism evidence="2 3">
    <name type="scientific">Kipferlia bialata</name>
    <dbReference type="NCBI Taxonomy" id="797122"/>
    <lineage>
        <taxon>Eukaryota</taxon>
        <taxon>Metamonada</taxon>
        <taxon>Carpediemonas-like organisms</taxon>
        <taxon>Kipferlia</taxon>
    </lineage>
</organism>
<protein>
    <recommendedName>
        <fullName evidence="1">Knr4/Smi1-like domain-containing protein</fullName>
    </recommendedName>
</protein>
<feature type="domain" description="Knr4/Smi1-like" evidence="1">
    <location>
        <begin position="24"/>
        <end position="152"/>
    </location>
</feature>
<gene>
    <name evidence="2" type="ORF">KIPB_004356</name>
</gene>
<dbReference type="Pfam" id="PF14568">
    <property type="entry name" value="SUKH_6"/>
    <property type="match status" value="1"/>
</dbReference>
<keyword evidence="3" id="KW-1185">Reference proteome</keyword>
<comment type="caution">
    <text evidence="2">The sequence shown here is derived from an EMBL/GenBank/DDBJ whole genome shotgun (WGS) entry which is preliminary data.</text>
</comment>
<proteinExistence type="predicted"/>
<dbReference type="OrthoDB" id="10266811at2759"/>
<accession>A0A391NQT1</accession>
<dbReference type="AlphaFoldDB" id="A0A391NQT1"/>
<name>A0A391NQT1_9EUKA</name>